<dbReference type="Proteomes" id="UP000236664">
    <property type="component" value="Unassembled WGS sequence"/>
</dbReference>
<dbReference type="EMBL" id="MTQA01000214">
    <property type="protein sequence ID" value="PNP74288.1"/>
    <property type="molecule type" value="Genomic_DNA"/>
</dbReference>
<evidence type="ECO:0000313" key="1">
    <source>
        <dbReference type="EMBL" id="PNP74288.1"/>
    </source>
</evidence>
<comment type="caution">
    <text evidence="1">The sequence shown here is derived from an EMBL/GenBank/DDBJ whole genome shotgun (WGS) entry which is preliminary data.</text>
</comment>
<gene>
    <name evidence="1" type="ORF">FNYG_12337</name>
</gene>
<dbReference type="OrthoDB" id="5106929at2759"/>
<accession>A0A2K0VW94</accession>
<dbReference type="AlphaFoldDB" id="A0A2K0VW94"/>
<proteinExistence type="predicted"/>
<reference evidence="1 2" key="1">
    <citation type="submission" date="2017-06" db="EMBL/GenBank/DDBJ databases">
        <title>Genome of Fusarium nygamai isolate CS10214.</title>
        <authorList>
            <person name="Gardiner D.M."/>
            <person name="Obanor F."/>
            <person name="Kazan K."/>
        </authorList>
    </citation>
    <scope>NUCLEOTIDE SEQUENCE [LARGE SCALE GENOMIC DNA]</scope>
    <source>
        <strain evidence="1 2">CS10214</strain>
    </source>
</reference>
<keyword evidence="2" id="KW-1185">Reference proteome</keyword>
<name>A0A2K0VW94_GIBNY</name>
<protein>
    <submittedName>
        <fullName evidence="1">Uncharacterized protein</fullName>
    </submittedName>
</protein>
<evidence type="ECO:0000313" key="2">
    <source>
        <dbReference type="Proteomes" id="UP000236664"/>
    </source>
</evidence>
<sequence>MPPKMPRLDDLLALLEVSFAPETPGETATKAELEAQARLPLLSFPPPHLLLQRPVVAVLSGFFDLPPPFCSTCGHFWPEERAVHTIRLQTTLRVPPVPVPRPVHLPTSTFSFLQRLPATPRS</sequence>
<organism evidence="1 2">
    <name type="scientific">Gibberella nygamai</name>
    <name type="common">Bean root rot disease fungus</name>
    <name type="synonym">Fusarium nygamai</name>
    <dbReference type="NCBI Taxonomy" id="42673"/>
    <lineage>
        <taxon>Eukaryota</taxon>
        <taxon>Fungi</taxon>
        <taxon>Dikarya</taxon>
        <taxon>Ascomycota</taxon>
        <taxon>Pezizomycotina</taxon>
        <taxon>Sordariomycetes</taxon>
        <taxon>Hypocreomycetidae</taxon>
        <taxon>Hypocreales</taxon>
        <taxon>Nectriaceae</taxon>
        <taxon>Fusarium</taxon>
        <taxon>Fusarium fujikuroi species complex</taxon>
    </lineage>
</organism>